<feature type="transmembrane region" description="Helical" evidence="1">
    <location>
        <begin position="50"/>
        <end position="69"/>
    </location>
</feature>
<name>A0A438DMZ8_VITVI</name>
<accession>A0A438DMZ8</accession>
<sequence length="107" mass="12609">MTFRFRKARVSLKLPSHPTHSQSQSVVSRVSFCIFDKEEKSNNSLDFNIIAWKFISFFFLILFSLFWNWELKDTNNQRPAQAEPAMDGGDWKTHLSADSRHRIVNKM</sequence>
<dbReference type="AlphaFoldDB" id="A0A438DMZ8"/>
<comment type="caution">
    <text evidence="2">The sequence shown here is derived from an EMBL/GenBank/DDBJ whole genome shotgun (WGS) entry which is preliminary data.</text>
</comment>
<protein>
    <submittedName>
        <fullName evidence="2">Uncharacterized protein</fullName>
    </submittedName>
</protein>
<keyword evidence="1" id="KW-1133">Transmembrane helix</keyword>
<proteinExistence type="predicted"/>
<gene>
    <name evidence="2" type="ORF">CK203_098092</name>
</gene>
<dbReference type="Proteomes" id="UP000288805">
    <property type="component" value="Unassembled WGS sequence"/>
</dbReference>
<evidence type="ECO:0000256" key="1">
    <source>
        <dbReference type="SAM" id="Phobius"/>
    </source>
</evidence>
<keyword evidence="1" id="KW-0472">Membrane</keyword>
<reference evidence="2 3" key="1">
    <citation type="journal article" date="2018" name="PLoS Genet.">
        <title>Population sequencing reveals clonal diversity and ancestral inbreeding in the grapevine cultivar Chardonnay.</title>
        <authorList>
            <person name="Roach M.J."/>
            <person name="Johnson D.L."/>
            <person name="Bohlmann J."/>
            <person name="van Vuuren H.J."/>
            <person name="Jones S.J."/>
            <person name="Pretorius I.S."/>
            <person name="Schmidt S.A."/>
            <person name="Borneman A.R."/>
        </authorList>
    </citation>
    <scope>NUCLEOTIDE SEQUENCE [LARGE SCALE GENOMIC DNA]</scope>
    <source>
        <strain evidence="3">cv. Chardonnay</strain>
        <tissue evidence="2">Leaf</tissue>
    </source>
</reference>
<evidence type="ECO:0000313" key="3">
    <source>
        <dbReference type="Proteomes" id="UP000288805"/>
    </source>
</evidence>
<keyword evidence="1" id="KW-0812">Transmembrane</keyword>
<dbReference type="EMBL" id="QGNW01001557">
    <property type="protein sequence ID" value="RVW36831.1"/>
    <property type="molecule type" value="Genomic_DNA"/>
</dbReference>
<organism evidence="2 3">
    <name type="scientific">Vitis vinifera</name>
    <name type="common">Grape</name>
    <dbReference type="NCBI Taxonomy" id="29760"/>
    <lineage>
        <taxon>Eukaryota</taxon>
        <taxon>Viridiplantae</taxon>
        <taxon>Streptophyta</taxon>
        <taxon>Embryophyta</taxon>
        <taxon>Tracheophyta</taxon>
        <taxon>Spermatophyta</taxon>
        <taxon>Magnoliopsida</taxon>
        <taxon>eudicotyledons</taxon>
        <taxon>Gunneridae</taxon>
        <taxon>Pentapetalae</taxon>
        <taxon>rosids</taxon>
        <taxon>Vitales</taxon>
        <taxon>Vitaceae</taxon>
        <taxon>Viteae</taxon>
        <taxon>Vitis</taxon>
    </lineage>
</organism>
<evidence type="ECO:0000313" key="2">
    <source>
        <dbReference type="EMBL" id="RVW36831.1"/>
    </source>
</evidence>